<dbReference type="OrthoDB" id="6260269at2759"/>
<reference evidence="1 2" key="1">
    <citation type="submission" date="2013-11" db="EMBL/GenBank/DDBJ databases">
        <title>Opisthorchis viverrini - life in the bile duct.</title>
        <authorList>
            <person name="Young N.D."/>
            <person name="Nagarajan N."/>
            <person name="Lin S.J."/>
            <person name="Korhonen P.K."/>
            <person name="Jex A.R."/>
            <person name="Hall R.S."/>
            <person name="Safavi-Hemami H."/>
            <person name="Kaewkong W."/>
            <person name="Bertrand D."/>
            <person name="Gao S."/>
            <person name="Seet Q."/>
            <person name="Wongkham S."/>
            <person name="Teh B.T."/>
            <person name="Wongkham C."/>
            <person name="Intapan P.M."/>
            <person name="Maleewong W."/>
            <person name="Yang X."/>
            <person name="Hu M."/>
            <person name="Wang Z."/>
            <person name="Hofmann A."/>
            <person name="Sternberg P.W."/>
            <person name="Tan P."/>
            <person name="Wang J."/>
            <person name="Gasser R.B."/>
        </authorList>
    </citation>
    <scope>NUCLEOTIDE SEQUENCE [LARGE SCALE GENOMIC DNA]</scope>
</reference>
<organism evidence="1 2">
    <name type="scientific">Opisthorchis viverrini</name>
    <name type="common">Southeast Asian liver fluke</name>
    <dbReference type="NCBI Taxonomy" id="6198"/>
    <lineage>
        <taxon>Eukaryota</taxon>
        <taxon>Metazoa</taxon>
        <taxon>Spiralia</taxon>
        <taxon>Lophotrochozoa</taxon>
        <taxon>Platyhelminthes</taxon>
        <taxon>Trematoda</taxon>
        <taxon>Digenea</taxon>
        <taxon>Opisthorchiida</taxon>
        <taxon>Opisthorchiata</taxon>
        <taxon>Opisthorchiidae</taxon>
        <taxon>Opisthorchis</taxon>
    </lineage>
</organism>
<dbReference type="GeneID" id="20322173"/>
<dbReference type="Proteomes" id="UP000054324">
    <property type="component" value="Unassembled WGS sequence"/>
</dbReference>
<evidence type="ECO:0000313" key="1">
    <source>
        <dbReference type="EMBL" id="KER24308.1"/>
    </source>
</evidence>
<proteinExistence type="predicted"/>
<dbReference type="AlphaFoldDB" id="A0A074ZB09"/>
<gene>
    <name evidence="1" type="ORF">T265_07994</name>
</gene>
<name>A0A074ZB09_OPIVI</name>
<sequence length="126" mass="14609">MVLYTYSDADWMYKVNIFRLVLYYAGMAANLFLTITAAHCNFSYIIPKVLLITQSSVDSLLSFADHIFRVDEEVTTNGTTYADDYLWKDQIHGKHDRNRILQYTFANVMERERHGHAGAGLPRRKP</sequence>
<dbReference type="RefSeq" id="XP_009171939.1">
    <property type="nucleotide sequence ID" value="XM_009173675.1"/>
</dbReference>
<dbReference type="KEGG" id="ovi:T265_07994"/>
<keyword evidence="2" id="KW-1185">Reference proteome</keyword>
<evidence type="ECO:0000313" key="2">
    <source>
        <dbReference type="Proteomes" id="UP000054324"/>
    </source>
</evidence>
<accession>A0A074ZB09</accession>
<protein>
    <submittedName>
        <fullName evidence="1">Uncharacterized protein</fullName>
    </submittedName>
</protein>
<dbReference type="CTD" id="20322173"/>
<dbReference type="EMBL" id="KL596815">
    <property type="protein sequence ID" value="KER24308.1"/>
    <property type="molecule type" value="Genomic_DNA"/>
</dbReference>